<dbReference type="OrthoDB" id="9778494at2"/>
<accession>A0A1M7TXD6</accession>
<dbReference type="Proteomes" id="UP000184096">
    <property type="component" value="Chromosome I"/>
</dbReference>
<protein>
    <recommendedName>
        <fullName evidence="4">Tetratricopeptide repeat-containing protein</fullName>
    </recommendedName>
</protein>
<dbReference type="RefSeq" id="WP_072818614.1">
    <property type="nucleotide sequence ID" value="NZ_LT670849.1"/>
</dbReference>
<evidence type="ECO:0000313" key="3">
    <source>
        <dbReference type="Proteomes" id="UP000184096"/>
    </source>
</evidence>
<dbReference type="InterPro" id="IPR011990">
    <property type="entry name" value="TPR-like_helical_dom_sf"/>
</dbReference>
<dbReference type="Gene3D" id="1.25.40.10">
    <property type="entry name" value="Tetratricopeptide repeat domain"/>
    <property type="match status" value="1"/>
</dbReference>
<reference evidence="3" key="1">
    <citation type="submission" date="2016-11" db="EMBL/GenBank/DDBJ databases">
        <authorList>
            <person name="Varghese N."/>
            <person name="Submissions S."/>
        </authorList>
    </citation>
    <scope>NUCLEOTIDE SEQUENCE [LARGE SCALE GENOMIC DNA]</scope>
    <source>
        <strain evidence="3">GAS401</strain>
    </source>
</reference>
<name>A0A1M7TXD6_9BRAD</name>
<keyword evidence="3" id="KW-1185">Reference proteome</keyword>
<dbReference type="SUPFAM" id="SSF48452">
    <property type="entry name" value="TPR-like"/>
    <property type="match status" value="1"/>
</dbReference>
<evidence type="ECO:0000256" key="1">
    <source>
        <dbReference type="SAM" id="SignalP"/>
    </source>
</evidence>
<keyword evidence="1" id="KW-0732">Signal</keyword>
<sequence>MRKILLATILAVAGSSPVTAQDEVDQKFGKVHFATTCNDVAQRRFDRAMRYQHSFWYAESKEIYEEAIKADGECAIAYWGIALSLLNNPHGAIPAPNLPLGLAAIEKAKAVNAKSERERDYIDALSVMYVDYDKIPQQARVQSYLKKMEALAGKYPDDDEAQIFYAITLNVAASPADKTYANQLKGAAILEPIWQRQPQHPGVAHYLIHLYDYPPIAVKGLPAALRYSKIAPNAAHAQHMPSHIFTRVGYWKESIAANKASVEAAKISREGGEQLHGEDYMVYAYLQLADDDDARKVIDAIGAMTPDPDSFASAFSRAAAPARYVFERGDWKGAANLDVKPNKFPQAMAISHFARAIGAARSGDAAAARIDAAKLVELRDQLRASKSDYWAGQVDVQVQEANAWILYADGKPDEALKAMAASADAEDKTEKAPVTPGPLVPARELYGFMLLDHGMAKEALAAFDATKAKEPNRFNGYAGAAQAAQALGDTATAKANYEKLLALTAGSNSDRPVLATARTFVASN</sequence>
<evidence type="ECO:0000313" key="2">
    <source>
        <dbReference type="EMBL" id="SHN75382.1"/>
    </source>
</evidence>
<organism evidence="2 3">
    <name type="scientific">Bradyrhizobium erythrophlei</name>
    <dbReference type="NCBI Taxonomy" id="1437360"/>
    <lineage>
        <taxon>Bacteria</taxon>
        <taxon>Pseudomonadati</taxon>
        <taxon>Pseudomonadota</taxon>
        <taxon>Alphaproteobacteria</taxon>
        <taxon>Hyphomicrobiales</taxon>
        <taxon>Nitrobacteraceae</taxon>
        <taxon>Bradyrhizobium</taxon>
    </lineage>
</organism>
<evidence type="ECO:0008006" key="4">
    <source>
        <dbReference type="Google" id="ProtNLM"/>
    </source>
</evidence>
<proteinExistence type="predicted"/>
<dbReference type="PANTHER" id="PTHR45588">
    <property type="entry name" value="TPR DOMAIN-CONTAINING PROTEIN"/>
    <property type="match status" value="1"/>
</dbReference>
<gene>
    <name evidence="2" type="ORF">SAMN05444170_2944</name>
</gene>
<feature type="signal peptide" evidence="1">
    <location>
        <begin position="1"/>
        <end position="20"/>
    </location>
</feature>
<dbReference type="EMBL" id="LT670849">
    <property type="protein sequence ID" value="SHN75382.1"/>
    <property type="molecule type" value="Genomic_DNA"/>
</dbReference>
<feature type="chain" id="PRO_5012523113" description="Tetratricopeptide repeat-containing protein" evidence="1">
    <location>
        <begin position="21"/>
        <end position="524"/>
    </location>
</feature>
<dbReference type="AlphaFoldDB" id="A0A1M7TXD6"/>
<dbReference type="PANTHER" id="PTHR45588:SF1">
    <property type="entry name" value="WW DOMAIN-CONTAINING PROTEIN"/>
    <property type="match status" value="1"/>
</dbReference>